<dbReference type="RefSeq" id="WP_079727879.1">
    <property type="nucleotide sequence ID" value="NZ_FUZP01000001.1"/>
</dbReference>
<dbReference type="Pfam" id="PF07730">
    <property type="entry name" value="HisKA_3"/>
    <property type="match status" value="1"/>
</dbReference>
<dbReference type="PANTHER" id="PTHR24421:SF10">
    <property type="entry name" value="NITRATE_NITRITE SENSOR PROTEIN NARQ"/>
    <property type="match status" value="1"/>
</dbReference>
<evidence type="ECO:0000256" key="1">
    <source>
        <dbReference type="ARBA" id="ARBA00000085"/>
    </source>
</evidence>
<dbReference type="OrthoDB" id="227596at2"/>
<evidence type="ECO:0000259" key="11">
    <source>
        <dbReference type="Pfam" id="PF07730"/>
    </source>
</evidence>
<dbReference type="Proteomes" id="UP000190857">
    <property type="component" value="Unassembled WGS sequence"/>
</dbReference>
<dbReference type="AlphaFoldDB" id="A0A1T5IFB4"/>
<evidence type="ECO:0000256" key="2">
    <source>
        <dbReference type="ARBA" id="ARBA00012438"/>
    </source>
</evidence>
<keyword evidence="10" id="KW-0472">Membrane</keyword>
<reference evidence="13 14" key="1">
    <citation type="submission" date="2017-02" db="EMBL/GenBank/DDBJ databases">
        <authorList>
            <person name="Peterson S.W."/>
        </authorList>
    </citation>
    <scope>NUCLEOTIDE SEQUENCE [LARGE SCALE GENOMIC DNA]</scope>
    <source>
        <strain evidence="13 14">VKM Ac-2059</strain>
    </source>
</reference>
<keyword evidence="8" id="KW-0902">Two-component regulatory system</keyword>
<gene>
    <name evidence="13" type="ORF">SAMN06309945_0384</name>
</gene>
<dbReference type="Gene3D" id="3.30.565.10">
    <property type="entry name" value="Histidine kinase-like ATPase, C-terminal domain"/>
    <property type="match status" value="1"/>
</dbReference>
<protein>
    <recommendedName>
        <fullName evidence="2">histidine kinase</fullName>
        <ecNumber evidence="2">2.7.13.3</ecNumber>
    </recommendedName>
</protein>
<keyword evidence="6 13" id="KW-0418">Kinase</keyword>
<dbReference type="GO" id="GO:0016020">
    <property type="term" value="C:membrane"/>
    <property type="evidence" value="ECO:0007669"/>
    <property type="project" value="InterPro"/>
</dbReference>
<keyword evidence="5" id="KW-0547">Nucleotide-binding</keyword>
<feature type="domain" description="DUF7134" evidence="12">
    <location>
        <begin position="8"/>
        <end position="158"/>
    </location>
</feature>
<keyword evidence="10" id="KW-0812">Transmembrane</keyword>
<sequence length="417" mass="43915">MIDLLRDRRRLILADVATGLVVALLAVFPPLEVNAAGILTALLAFVAIGCRNVSPLASLALVWLLAIAQLVLSERPGFADLALLLVLYACARRGTRWELGAAAVSAIAGGVMASSYLTQTGTRYAQMAYGSTEGQIAASVAPVVVLASAWLLGFAVRALRSQRIEAGRRVEAETEMVKALDSAEFERLRATMARDVHDVVGHSLAVIIAQADSTEFIHDEARLRQVSATIAATARRSLLEVRQVLNGDPAAGIDDETIDLDALIEQVRESGVAIERVVRGEPRLHDAGLRLAIRRVAQEMLTNAIRHGDAREPVAFRETWRAQDVVIEVENRVGLTRNPGSGSGVRGMRARVEGMGGMLEAEAVDGVYTARARIPAPASASASALAPGSALESAPAAATVTRSPASPASSAGAVPHG</sequence>
<evidence type="ECO:0000256" key="7">
    <source>
        <dbReference type="ARBA" id="ARBA00022840"/>
    </source>
</evidence>
<dbReference type="PANTHER" id="PTHR24421">
    <property type="entry name" value="NITRATE/NITRITE SENSOR PROTEIN NARX-RELATED"/>
    <property type="match status" value="1"/>
</dbReference>
<dbReference type="EC" id="2.7.13.3" evidence="2"/>
<evidence type="ECO:0000313" key="14">
    <source>
        <dbReference type="Proteomes" id="UP000190857"/>
    </source>
</evidence>
<evidence type="ECO:0000256" key="9">
    <source>
        <dbReference type="SAM" id="MobiDB-lite"/>
    </source>
</evidence>
<feature type="region of interest" description="Disordered" evidence="9">
    <location>
        <begin position="397"/>
        <end position="417"/>
    </location>
</feature>
<keyword evidence="3" id="KW-0597">Phosphoprotein</keyword>
<name>A0A1T5IFB4_9MICO</name>
<dbReference type="InterPro" id="IPR055558">
    <property type="entry name" value="DUF7134"/>
</dbReference>
<keyword evidence="7" id="KW-0067">ATP-binding</keyword>
<dbReference type="Gene3D" id="1.20.5.1930">
    <property type="match status" value="1"/>
</dbReference>
<evidence type="ECO:0000256" key="5">
    <source>
        <dbReference type="ARBA" id="ARBA00022741"/>
    </source>
</evidence>
<dbReference type="SUPFAM" id="SSF55874">
    <property type="entry name" value="ATPase domain of HSP90 chaperone/DNA topoisomerase II/histidine kinase"/>
    <property type="match status" value="1"/>
</dbReference>
<evidence type="ECO:0000256" key="4">
    <source>
        <dbReference type="ARBA" id="ARBA00022679"/>
    </source>
</evidence>
<evidence type="ECO:0000256" key="10">
    <source>
        <dbReference type="SAM" id="Phobius"/>
    </source>
</evidence>
<dbReference type="InterPro" id="IPR036890">
    <property type="entry name" value="HATPase_C_sf"/>
</dbReference>
<feature type="transmembrane region" description="Helical" evidence="10">
    <location>
        <begin position="136"/>
        <end position="159"/>
    </location>
</feature>
<dbReference type="GO" id="GO:0005524">
    <property type="term" value="F:ATP binding"/>
    <property type="evidence" value="ECO:0007669"/>
    <property type="project" value="UniProtKB-KW"/>
</dbReference>
<dbReference type="EMBL" id="FUZP01000001">
    <property type="protein sequence ID" value="SKC37864.1"/>
    <property type="molecule type" value="Genomic_DNA"/>
</dbReference>
<dbReference type="STRING" id="123320.SAMN06309945_0384"/>
<feature type="transmembrane region" description="Helical" evidence="10">
    <location>
        <begin position="97"/>
        <end position="116"/>
    </location>
</feature>
<dbReference type="GO" id="GO:0000155">
    <property type="term" value="F:phosphorelay sensor kinase activity"/>
    <property type="evidence" value="ECO:0007669"/>
    <property type="project" value="InterPro"/>
</dbReference>
<dbReference type="InterPro" id="IPR050482">
    <property type="entry name" value="Sensor_HK_TwoCompSys"/>
</dbReference>
<evidence type="ECO:0000256" key="8">
    <source>
        <dbReference type="ARBA" id="ARBA00023012"/>
    </source>
</evidence>
<feature type="domain" description="Signal transduction histidine kinase subgroup 3 dimerisation and phosphoacceptor" evidence="11">
    <location>
        <begin position="189"/>
        <end position="246"/>
    </location>
</feature>
<keyword evidence="14" id="KW-1185">Reference proteome</keyword>
<dbReference type="InterPro" id="IPR011712">
    <property type="entry name" value="Sig_transdc_His_kin_sub3_dim/P"/>
</dbReference>
<feature type="transmembrane region" description="Helical" evidence="10">
    <location>
        <begin position="37"/>
        <end position="66"/>
    </location>
</feature>
<evidence type="ECO:0000259" key="12">
    <source>
        <dbReference type="Pfam" id="PF23539"/>
    </source>
</evidence>
<proteinExistence type="predicted"/>
<organism evidence="13 14">
    <name type="scientific">Okibacterium fritillariae</name>
    <dbReference type="NCBI Taxonomy" id="123320"/>
    <lineage>
        <taxon>Bacteria</taxon>
        <taxon>Bacillati</taxon>
        <taxon>Actinomycetota</taxon>
        <taxon>Actinomycetes</taxon>
        <taxon>Micrococcales</taxon>
        <taxon>Microbacteriaceae</taxon>
        <taxon>Okibacterium</taxon>
    </lineage>
</organism>
<dbReference type="Pfam" id="PF23539">
    <property type="entry name" value="DUF7134"/>
    <property type="match status" value="1"/>
</dbReference>
<evidence type="ECO:0000256" key="6">
    <source>
        <dbReference type="ARBA" id="ARBA00022777"/>
    </source>
</evidence>
<evidence type="ECO:0000256" key="3">
    <source>
        <dbReference type="ARBA" id="ARBA00022553"/>
    </source>
</evidence>
<keyword evidence="10" id="KW-1133">Transmembrane helix</keyword>
<comment type="catalytic activity">
    <reaction evidence="1">
        <text>ATP + protein L-histidine = ADP + protein N-phospho-L-histidine.</text>
        <dbReference type="EC" id="2.7.13.3"/>
    </reaction>
</comment>
<dbReference type="GO" id="GO:0046983">
    <property type="term" value="F:protein dimerization activity"/>
    <property type="evidence" value="ECO:0007669"/>
    <property type="project" value="InterPro"/>
</dbReference>
<evidence type="ECO:0000313" key="13">
    <source>
        <dbReference type="EMBL" id="SKC37864.1"/>
    </source>
</evidence>
<accession>A0A1T5IFB4</accession>
<keyword evidence="4" id="KW-0808">Transferase</keyword>